<organism evidence="2">
    <name type="scientific">mine drainage metagenome</name>
    <dbReference type="NCBI Taxonomy" id="410659"/>
    <lineage>
        <taxon>unclassified sequences</taxon>
        <taxon>metagenomes</taxon>
        <taxon>ecological metagenomes</taxon>
    </lineage>
</organism>
<gene>
    <name evidence="2" type="ORF">GALL_431730</name>
</gene>
<reference evidence="2" key="1">
    <citation type="submission" date="2016-10" db="EMBL/GenBank/DDBJ databases">
        <title>Sequence of Gallionella enrichment culture.</title>
        <authorList>
            <person name="Poehlein A."/>
            <person name="Muehling M."/>
            <person name="Daniel R."/>
        </authorList>
    </citation>
    <scope>NUCLEOTIDE SEQUENCE</scope>
</reference>
<name>A0A1J5PWA8_9ZZZZ</name>
<sequence length="85" mass="9672">MADMLGLRRLSITKVAGELYQKHLIDYSRGNIRILDRTGLEHAACTCYRIIKNLQDSTQSIELLPDPWTLSMPVPEVDRTDCPVD</sequence>
<dbReference type="PROSITE" id="PS51063">
    <property type="entry name" value="HTH_CRP_2"/>
    <property type="match status" value="1"/>
</dbReference>
<evidence type="ECO:0000259" key="1">
    <source>
        <dbReference type="PROSITE" id="PS51063"/>
    </source>
</evidence>
<accession>A0A1J5PWA8</accession>
<dbReference type="GO" id="GO:0003677">
    <property type="term" value="F:DNA binding"/>
    <property type="evidence" value="ECO:0007669"/>
    <property type="project" value="InterPro"/>
</dbReference>
<dbReference type="InterPro" id="IPR036390">
    <property type="entry name" value="WH_DNA-bd_sf"/>
</dbReference>
<comment type="caution">
    <text evidence="2">The sequence shown here is derived from an EMBL/GenBank/DDBJ whole genome shotgun (WGS) entry which is preliminary data.</text>
</comment>
<feature type="domain" description="HTH crp-type" evidence="1">
    <location>
        <begin position="1"/>
        <end position="38"/>
    </location>
</feature>
<dbReference type="Pfam" id="PF13545">
    <property type="entry name" value="HTH_Crp_2"/>
    <property type="match status" value="1"/>
</dbReference>
<evidence type="ECO:0000313" key="2">
    <source>
        <dbReference type="EMBL" id="OIQ75160.1"/>
    </source>
</evidence>
<proteinExistence type="predicted"/>
<dbReference type="GO" id="GO:0006355">
    <property type="term" value="P:regulation of DNA-templated transcription"/>
    <property type="evidence" value="ECO:0007669"/>
    <property type="project" value="InterPro"/>
</dbReference>
<dbReference type="SUPFAM" id="SSF46785">
    <property type="entry name" value="Winged helix' DNA-binding domain"/>
    <property type="match status" value="1"/>
</dbReference>
<protein>
    <recommendedName>
        <fullName evidence="1">HTH crp-type domain-containing protein</fullName>
    </recommendedName>
</protein>
<dbReference type="EMBL" id="MLJW01002255">
    <property type="protein sequence ID" value="OIQ75160.1"/>
    <property type="molecule type" value="Genomic_DNA"/>
</dbReference>
<dbReference type="AlphaFoldDB" id="A0A1J5PWA8"/>
<dbReference type="InterPro" id="IPR012318">
    <property type="entry name" value="HTH_CRP"/>
</dbReference>
<dbReference type="InterPro" id="IPR036388">
    <property type="entry name" value="WH-like_DNA-bd_sf"/>
</dbReference>
<dbReference type="Gene3D" id="1.10.10.10">
    <property type="entry name" value="Winged helix-like DNA-binding domain superfamily/Winged helix DNA-binding domain"/>
    <property type="match status" value="1"/>
</dbReference>